<gene>
    <name evidence="3" type="ORF">Pla22_09580</name>
</gene>
<comment type="caution">
    <text evidence="3">The sequence shown here is derived from an EMBL/GenBank/DDBJ whole genome shotgun (WGS) entry which is preliminary data.</text>
</comment>
<proteinExistence type="predicted"/>
<keyword evidence="4" id="KW-1185">Reference proteome</keyword>
<organism evidence="3 4">
    <name type="scientific">Rubripirellula amarantea</name>
    <dbReference type="NCBI Taxonomy" id="2527999"/>
    <lineage>
        <taxon>Bacteria</taxon>
        <taxon>Pseudomonadati</taxon>
        <taxon>Planctomycetota</taxon>
        <taxon>Planctomycetia</taxon>
        <taxon>Pirellulales</taxon>
        <taxon>Pirellulaceae</taxon>
        <taxon>Rubripirellula</taxon>
    </lineage>
</organism>
<reference evidence="3 4" key="1">
    <citation type="submission" date="2019-02" db="EMBL/GenBank/DDBJ databases">
        <title>Deep-cultivation of Planctomycetes and their phenomic and genomic characterization uncovers novel biology.</title>
        <authorList>
            <person name="Wiegand S."/>
            <person name="Jogler M."/>
            <person name="Boedeker C."/>
            <person name="Pinto D."/>
            <person name="Vollmers J."/>
            <person name="Rivas-Marin E."/>
            <person name="Kohn T."/>
            <person name="Peeters S.H."/>
            <person name="Heuer A."/>
            <person name="Rast P."/>
            <person name="Oberbeckmann S."/>
            <person name="Bunk B."/>
            <person name="Jeske O."/>
            <person name="Meyerdierks A."/>
            <person name="Storesund J.E."/>
            <person name="Kallscheuer N."/>
            <person name="Luecker S."/>
            <person name="Lage O.M."/>
            <person name="Pohl T."/>
            <person name="Merkel B.J."/>
            <person name="Hornburger P."/>
            <person name="Mueller R.-W."/>
            <person name="Bruemmer F."/>
            <person name="Labrenz M."/>
            <person name="Spormann A.M."/>
            <person name="Op Den Camp H."/>
            <person name="Overmann J."/>
            <person name="Amann R."/>
            <person name="Jetten M.S.M."/>
            <person name="Mascher T."/>
            <person name="Medema M.H."/>
            <person name="Devos D.P."/>
            <person name="Kaster A.-K."/>
            <person name="Ovreas L."/>
            <person name="Rohde M."/>
            <person name="Galperin M.Y."/>
            <person name="Jogler C."/>
        </authorList>
    </citation>
    <scope>NUCLEOTIDE SEQUENCE [LARGE SCALE GENOMIC DNA]</scope>
    <source>
        <strain evidence="3 4">Pla22</strain>
    </source>
</reference>
<feature type="signal peptide" evidence="2">
    <location>
        <begin position="1"/>
        <end position="26"/>
    </location>
</feature>
<accession>A0A5C5WT37</accession>
<feature type="compositionally biased region" description="Basic and acidic residues" evidence="1">
    <location>
        <begin position="42"/>
        <end position="62"/>
    </location>
</feature>
<evidence type="ECO:0000256" key="2">
    <source>
        <dbReference type="SAM" id="SignalP"/>
    </source>
</evidence>
<evidence type="ECO:0000256" key="1">
    <source>
        <dbReference type="SAM" id="MobiDB-lite"/>
    </source>
</evidence>
<keyword evidence="2" id="KW-0732">Signal</keyword>
<feature type="region of interest" description="Disordered" evidence="1">
    <location>
        <begin position="42"/>
        <end position="64"/>
    </location>
</feature>
<dbReference type="AlphaFoldDB" id="A0A5C5WT37"/>
<dbReference type="RefSeq" id="WP_146513564.1">
    <property type="nucleotide sequence ID" value="NZ_SJPI01000001.1"/>
</dbReference>
<evidence type="ECO:0000313" key="3">
    <source>
        <dbReference type="EMBL" id="TWT53329.1"/>
    </source>
</evidence>
<sequence precursor="true">MPDHSRLPLIFSMAVFVALFPSPSFAQVSGPDTQSVPEIHSSKAEQTEDLHHQQRELERDVQQSKTRIKMLNAEELALRKRLEELDREKLEVEARISRLMESLRALTARIESMNDEAFKDQNELPTFQPQFPIEIERAMFMDSQPMFRLQR</sequence>
<protein>
    <submittedName>
        <fullName evidence="3">Uncharacterized protein</fullName>
    </submittedName>
</protein>
<evidence type="ECO:0000313" key="4">
    <source>
        <dbReference type="Proteomes" id="UP000316598"/>
    </source>
</evidence>
<name>A0A5C5WT37_9BACT</name>
<dbReference type="EMBL" id="SJPI01000001">
    <property type="protein sequence ID" value="TWT53329.1"/>
    <property type="molecule type" value="Genomic_DNA"/>
</dbReference>
<dbReference type="Proteomes" id="UP000316598">
    <property type="component" value="Unassembled WGS sequence"/>
</dbReference>
<feature type="chain" id="PRO_5022956600" evidence="2">
    <location>
        <begin position="27"/>
        <end position="151"/>
    </location>
</feature>